<dbReference type="Proteomes" id="UP000689195">
    <property type="component" value="Unassembled WGS sequence"/>
</dbReference>
<name>A0A8S1WNC8_9CILI</name>
<evidence type="ECO:0000313" key="2">
    <source>
        <dbReference type="Proteomes" id="UP000689195"/>
    </source>
</evidence>
<keyword evidence="2" id="KW-1185">Reference proteome</keyword>
<accession>A0A8S1WNC8</accession>
<dbReference type="EMBL" id="CAJJDO010000099">
    <property type="protein sequence ID" value="CAD8191518.1"/>
    <property type="molecule type" value="Genomic_DNA"/>
</dbReference>
<evidence type="ECO:0000313" key="1">
    <source>
        <dbReference type="EMBL" id="CAD8191518.1"/>
    </source>
</evidence>
<reference evidence="1" key="1">
    <citation type="submission" date="2021-01" db="EMBL/GenBank/DDBJ databases">
        <authorList>
            <consortium name="Genoscope - CEA"/>
            <person name="William W."/>
        </authorList>
    </citation>
    <scope>NUCLEOTIDE SEQUENCE</scope>
</reference>
<protein>
    <submittedName>
        <fullName evidence="1">Uncharacterized protein</fullName>
    </submittedName>
</protein>
<gene>
    <name evidence="1" type="ORF">PPENT_87.1.T0990079</name>
</gene>
<proteinExistence type="predicted"/>
<comment type="caution">
    <text evidence="1">The sequence shown here is derived from an EMBL/GenBank/DDBJ whole genome shotgun (WGS) entry which is preliminary data.</text>
</comment>
<sequence length="86" mass="10372">MIQQEQGMFTYQMIAYQIAKMIFGIDRNLQKYFKAIFHVQDQLLLINSLSCLYLFRLVQLRQLANETLFFVFKKLKKRQSNIFAKN</sequence>
<dbReference type="AlphaFoldDB" id="A0A8S1WNC8"/>
<organism evidence="1 2">
    <name type="scientific">Paramecium pentaurelia</name>
    <dbReference type="NCBI Taxonomy" id="43138"/>
    <lineage>
        <taxon>Eukaryota</taxon>
        <taxon>Sar</taxon>
        <taxon>Alveolata</taxon>
        <taxon>Ciliophora</taxon>
        <taxon>Intramacronucleata</taxon>
        <taxon>Oligohymenophorea</taxon>
        <taxon>Peniculida</taxon>
        <taxon>Parameciidae</taxon>
        <taxon>Paramecium</taxon>
    </lineage>
</organism>